<gene>
    <name evidence="1" type="ORF">AVDCRST_MAG41-2316</name>
</gene>
<reference evidence="1" key="1">
    <citation type="submission" date="2020-02" db="EMBL/GenBank/DDBJ databases">
        <authorList>
            <person name="Meier V. D."/>
        </authorList>
    </citation>
    <scope>NUCLEOTIDE SEQUENCE</scope>
    <source>
        <strain evidence="1">AVDCRST_MAG41</strain>
    </source>
</reference>
<organism evidence="1">
    <name type="scientific">uncultured Mycobacteriales bacterium</name>
    <dbReference type="NCBI Taxonomy" id="581187"/>
    <lineage>
        <taxon>Bacteria</taxon>
        <taxon>Bacillati</taxon>
        <taxon>Actinomycetota</taxon>
        <taxon>Actinomycetes</taxon>
        <taxon>Mycobacteriales</taxon>
        <taxon>environmental samples</taxon>
    </lineage>
</organism>
<dbReference type="AlphaFoldDB" id="A0A6J4IUT0"/>
<dbReference type="EMBL" id="CADCTP010000214">
    <property type="protein sequence ID" value="CAA9259791.1"/>
    <property type="molecule type" value="Genomic_DNA"/>
</dbReference>
<name>A0A6J4IUT0_9ACTN</name>
<evidence type="ECO:0000313" key="1">
    <source>
        <dbReference type="EMBL" id="CAA9259791.1"/>
    </source>
</evidence>
<accession>A0A6J4IUT0</accession>
<proteinExistence type="predicted"/>
<protein>
    <submittedName>
        <fullName evidence="1">Uncharacterized protein</fullName>
    </submittedName>
</protein>
<sequence>MTEPEDQDLPRITEAMTAPGAARAAEEALRQAAHAAWSGTSTAADVYTVFGAVGYSLELIPDLLDQVTGWLEKHAHELESAAEGGTAADRIAQVRAELDAAVGTIAAGRDGVARAQAALAPISGPRRT</sequence>